<dbReference type="FunFam" id="1.25.40.10:FF:001156">
    <property type="entry name" value="Pentatricopeptide repeat-containing protein At5g61800"/>
    <property type="match status" value="1"/>
</dbReference>
<dbReference type="GO" id="GO:0003723">
    <property type="term" value="F:RNA binding"/>
    <property type="evidence" value="ECO:0007669"/>
    <property type="project" value="InterPro"/>
</dbReference>
<evidence type="ECO:0000256" key="1">
    <source>
        <dbReference type="ARBA" id="ARBA00022737"/>
    </source>
</evidence>
<dbReference type="FunFam" id="1.25.40.10:FF:000334">
    <property type="entry name" value="Pentatricopeptide repeat-containing protein"/>
    <property type="match status" value="1"/>
</dbReference>
<dbReference type="OrthoDB" id="185373at2759"/>
<feature type="repeat" description="PPR" evidence="3">
    <location>
        <begin position="67"/>
        <end position="97"/>
    </location>
</feature>
<protein>
    <recommendedName>
        <fullName evidence="6">Pentatricopeptide repeat-containing protein</fullName>
    </recommendedName>
</protein>
<feature type="repeat" description="PPR" evidence="3">
    <location>
        <begin position="262"/>
        <end position="296"/>
    </location>
</feature>
<dbReference type="PANTHER" id="PTHR47926:SF467">
    <property type="entry name" value="REPEAT-CONTAINING PROTEIN, PUTATIVE-RELATED"/>
    <property type="match status" value="1"/>
</dbReference>
<dbReference type="InterPro" id="IPR046848">
    <property type="entry name" value="E_motif"/>
</dbReference>
<sequence length="440" mass="48539">MFQDLCYCSSFCSNQLALRDGTVIHGGVVRCGFQTDVFVGTSLIDLYGKCKKIVCARKVFDQMCDTSEVTWTAMMVGYLNFGDLEGAKVIFDEMPKRVIGSWNAMVGGYVKFGDLVNARKIFDEMGNRNVVSFTLLIDGYAKSGDMASARFLFEQAPKVDLVAWSALISGYVQNGQPNEAVRIFTMMQDKNVRPDEFIMASLMSACSQIGNLQLAKWVDLYVATCSIDLQRAHVVTALIDMNAKCGNMERAGSLFQKMPKKDLISYCSMIQGFSMHGRGAEAVQLFGQMLEEGLIPDSVAFTVVLTACSHAGFVEEGCRYFNLMKNDYCIVPSADHFACIVDLLGRAGQLEAAHEIIKCMPVEPNAGAWSALLGACKLHRNTELGNIVAGRLFEVEPNNAGNYVLLSNIYAAADQWSDVAEVRDRMRERGLQKKPGCSWI</sequence>
<feature type="repeat" description="PPR" evidence="3">
    <location>
        <begin position="98"/>
        <end position="132"/>
    </location>
</feature>
<dbReference type="InterPro" id="IPR002885">
    <property type="entry name" value="PPR_rpt"/>
</dbReference>
<comment type="caution">
    <text evidence="4">The sequence shown here is derived from an EMBL/GenBank/DDBJ whole genome shotgun (WGS) entry which is preliminary data.</text>
</comment>
<feature type="repeat" description="PPR" evidence="3">
    <location>
        <begin position="160"/>
        <end position="194"/>
    </location>
</feature>
<accession>A0A835I4S9</accession>
<dbReference type="InterPro" id="IPR046960">
    <property type="entry name" value="PPR_At4g14850-like_plant"/>
</dbReference>
<reference evidence="4 5" key="1">
    <citation type="submission" date="2020-10" db="EMBL/GenBank/DDBJ databases">
        <title>The Coptis chinensis genome and diversification of protoberbering-type alkaloids.</title>
        <authorList>
            <person name="Wang B."/>
            <person name="Shu S."/>
            <person name="Song C."/>
            <person name="Liu Y."/>
        </authorList>
    </citation>
    <scope>NUCLEOTIDE SEQUENCE [LARGE SCALE GENOMIC DNA]</scope>
    <source>
        <strain evidence="4">HL-2020</strain>
        <tissue evidence="4">Leaf</tissue>
    </source>
</reference>
<dbReference type="NCBIfam" id="TIGR00756">
    <property type="entry name" value="PPR"/>
    <property type="match status" value="5"/>
</dbReference>
<dbReference type="Pfam" id="PF13041">
    <property type="entry name" value="PPR_2"/>
    <property type="match status" value="2"/>
</dbReference>
<dbReference type="InterPro" id="IPR011990">
    <property type="entry name" value="TPR-like_helical_dom_sf"/>
</dbReference>
<dbReference type="EMBL" id="JADFTS010000004">
    <property type="protein sequence ID" value="KAF9610489.1"/>
    <property type="molecule type" value="Genomic_DNA"/>
</dbReference>
<evidence type="ECO:0000256" key="2">
    <source>
        <dbReference type="ARBA" id="ARBA00061659"/>
    </source>
</evidence>
<dbReference type="Gene3D" id="1.25.40.10">
    <property type="entry name" value="Tetratricopeptide repeat domain"/>
    <property type="match status" value="3"/>
</dbReference>
<evidence type="ECO:0000313" key="4">
    <source>
        <dbReference type="EMBL" id="KAF9610489.1"/>
    </source>
</evidence>
<evidence type="ECO:0000256" key="3">
    <source>
        <dbReference type="PROSITE-ProRule" id="PRU00708"/>
    </source>
</evidence>
<dbReference type="Pfam" id="PF01535">
    <property type="entry name" value="PPR"/>
    <property type="match status" value="4"/>
</dbReference>
<dbReference type="PANTHER" id="PTHR47926">
    <property type="entry name" value="PENTATRICOPEPTIDE REPEAT-CONTAINING PROTEIN"/>
    <property type="match status" value="1"/>
</dbReference>
<comment type="similarity">
    <text evidence="2">Belongs to the PPR family. PCMP-E subfamily.</text>
</comment>
<keyword evidence="1" id="KW-0677">Repeat</keyword>
<gene>
    <name evidence="4" type="ORF">IFM89_022518</name>
</gene>
<name>A0A835I4S9_9MAGN</name>
<proteinExistence type="inferred from homology"/>
<dbReference type="GO" id="GO:0009451">
    <property type="term" value="P:RNA modification"/>
    <property type="evidence" value="ECO:0007669"/>
    <property type="project" value="InterPro"/>
</dbReference>
<organism evidence="4 5">
    <name type="scientific">Coptis chinensis</name>
    <dbReference type="NCBI Taxonomy" id="261450"/>
    <lineage>
        <taxon>Eukaryota</taxon>
        <taxon>Viridiplantae</taxon>
        <taxon>Streptophyta</taxon>
        <taxon>Embryophyta</taxon>
        <taxon>Tracheophyta</taxon>
        <taxon>Spermatophyta</taxon>
        <taxon>Magnoliopsida</taxon>
        <taxon>Ranunculales</taxon>
        <taxon>Ranunculaceae</taxon>
        <taxon>Coptidoideae</taxon>
        <taxon>Coptis</taxon>
    </lineage>
</organism>
<evidence type="ECO:0008006" key="6">
    <source>
        <dbReference type="Google" id="ProtNLM"/>
    </source>
</evidence>
<dbReference type="AlphaFoldDB" id="A0A835I4S9"/>
<dbReference type="Proteomes" id="UP000631114">
    <property type="component" value="Unassembled WGS sequence"/>
</dbReference>
<dbReference type="Pfam" id="PF20431">
    <property type="entry name" value="E_motif"/>
    <property type="match status" value="1"/>
</dbReference>
<keyword evidence="5" id="KW-1185">Reference proteome</keyword>
<evidence type="ECO:0000313" key="5">
    <source>
        <dbReference type="Proteomes" id="UP000631114"/>
    </source>
</evidence>
<dbReference type="PROSITE" id="PS51375">
    <property type="entry name" value="PPR"/>
    <property type="match status" value="4"/>
</dbReference>